<proteinExistence type="predicted"/>
<feature type="chain" id="PRO_5001987126" evidence="2">
    <location>
        <begin position="28"/>
        <end position="235"/>
    </location>
</feature>
<organism evidence="4 5">
    <name type="scientific">Porphyromonas gulae</name>
    <dbReference type="NCBI Taxonomy" id="111105"/>
    <lineage>
        <taxon>Bacteria</taxon>
        <taxon>Pseudomonadati</taxon>
        <taxon>Bacteroidota</taxon>
        <taxon>Bacteroidia</taxon>
        <taxon>Bacteroidales</taxon>
        <taxon>Porphyromonadaceae</taxon>
        <taxon>Porphyromonas</taxon>
    </lineage>
</organism>
<dbReference type="SUPFAM" id="SSF56925">
    <property type="entry name" value="OMPA-like"/>
    <property type="match status" value="1"/>
</dbReference>
<feature type="signal peptide" evidence="2">
    <location>
        <begin position="1"/>
        <end position="27"/>
    </location>
</feature>
<feature type="domain" description="Outer membrane protein beta-barrel" evidence="3">
    <location>
        <begin position="15"/>
        <end position="183"/>
    </location>
</feature>
<evidence type="ECO:0000313" key="5">
    <source>
        <dbReference type="Proteomes" id="UP000030146"/>
    </source>
</evidence>
<evidence type="ECO:0000259" key="3">
    <source>
        <dbReference type="Pfam" id="PF13505"/>
    </source>
</evidence>
<accession>A0A0A2EZ23</accession>
<evidence type="ECO:0000313" key="4">
    <source>
        <dbReference type="EMBL" id="KGN84136.1"/>
    </source>
</evidence>
<dbReference type="AlphaFoldDB" id="A0A0A2EZ23"/>
<protein>
    <submittedName>
        <fullName evidence="4">Membrane protein</fullName>
    </submittedName>
</protein>
<evidence type="ECO:0000256" key="1">
    <source>
        <dbReference type="ARBA" id="ARBA00022729"/>
    </source>
</evidence>
<gene>
    <name evidence="4" type="ORF">HR15_11265</name>
</gene>
<dbReference type="RefSeq" id="WP_039426714.1">
    <property type="nucleotide sequence ID" value="NZ_JRAK01000153.1"/>
</dbReference>
<keyword evidence="5" id="KW-1185">Reference proteome</keyword>
<dbReference type="Proteomes" id="UP000030146">
    <property type="component" value="Unassembled WGS sequence"/>
</dbReference>
<dbReference type="Pfam" id="PF13505">
    <property type="entry name" value="OMP_b-brl"/>
    <property type="match status" value="1"/>
</dbReference>
<evidence type="ECO:0000256" key="2">
    <source>
        <dbReference type="SAM" id="SignalP"/>
    </source>
</evidence>
<name>A0A0A2EZ23_9PORP</name>
<comment type="caution">
    <text evidence="4">The sequence shown here is derived from an EMBL/GenBank/DDBJ whole genome shotgun (WGS) entry which is preliminary data.</text>
</comment>
<dbReference type="EMBL" id="JRAK01000153">
    <property type="protein sequence ID" value="KGN84136.1"/>
    <property type="molecule type" value="Genomic_DNA"/>
</dbReference>
<dbReference type="InterPro" id="IPR011250">
    <property type="entry name" value="OMP/PagP_B-barrel"/>
</dbReference>
<sequence length="235" mass="25652">MKTISKNYAARICAAIALFAVCNGRIAAQDYLYEIGGGLGAAQYFGDANRGLFGFSGVGLELVGRYNYNFRWAFSAMLDWRTLRGNTDKSGNVFPDFAQAGFNVGLTQLHVRSEFNFLPYSDGYKYLGTARLSPYVAAGLSLGLASGAKGSAFAPGITVGMGVKYKLKPRINVGIEYSFTGLLTDALDALTDKSVWLEDPYKINDSWVKNKDATGALVLRITYDFGLRKTFCNKQ</sequence>
<keyword evidence="1 2" id="KW-0732">Signal</keyword>
<reference evidence="4 5" key="1">
    <citation type="submission" date="2014-08" db="EMBL/GenBank/DDBJ databases">
        <title>Porphyromonas gulae strain:COT-052_OH3439 Genome sequencing.</title>
        <authorList>
            <person name="Wallis C."/>
            <person name="Deusch O."/>
            <person name="O'Flynn C."/>
            <person name="Davis I."/>
            <person name="Jospin G."/>
            <person name="Darling A.E."/>
            <person name="Coil D.A."/>
            <person name="Alexiev A."/>
            <person name="Horsfall A."/>
            <person name="Kirkwood N."/>
            <person name="Harris S."/>
            <person name="Eisen J.A."/>
        </authorList>
    </citation>
    <scope>NUCLEOTIDE SEQUENCE [LARGE SCALE GENOMIC DNA]</scope>
    <source>
        <strain evidence="5">COT-052 OH3439</strain>
    </source>
</reference>
<dbReference type="InterPro" id="IPR027385">
    <property type="entry name" value="Beta-barrel_OMP"/>
</dbReference>